<sequence length="625" mass="70248">MTAPVPGLLFDTTFASAPAGSRARPDVPEPERWNLADIFTSWEAWREAYDDLERRVQAYGARKGTLAGGAAALLDALRESDTMGQLAYKVWYFASLAHDEDQRDNQIGARRQQVQLLFAQWRQSTAWFNPEVLALPLETLRGWMDADSGLALYRFMIESLFRQQEHVLDERGEHLLSLATQLTRVPDDAYEALSTADMRFATIELTTGEKVQVTYARYRALLATNRVQTDRARAFEAHHGAFEVSLNTYAALYNGVLQRDWYQARARGYASTLEAALHGDNIPVAVVENLIASARANISAYQRYEKLRRRALRLDTYHLYDGSIPLVDFTEHYPYQQVVEWIVASVAPLGRQYQQRLAAGFESRWVDIYENDGKRSGAYSAPVYGVHPYVLMNYNDTLDAAFTLAHEMGHSMHTVLSHERQPFVYSDYTIFVAEVPSTLSEALLLDYRLSHATDPLERIVLLQHAIDGITGTFFTQVMFADWELQAHRLVEAGEPVTADVLSTLYDTTLRAYHGDAIDYDPLSRLTWARIPHFFGSPYYVYQYATCYASSARLLVGLRDADAATREGTIARYLDLLAAGGSDYPMTLLQRAGIDLADRSTVGAVGALLDTLVDQLEDALGARGLL</sequence>
<keyword evidence="4 6" id="KW-0862">Zinc</keyword>
<dbReference type="InterPro" id="IPR001567">
    <property type="entry name" value="Pept_M3A_M3B_dom"/>
</dbReference>
<keyword evidence="3 6" id="KW-0378">Hydrolase</keyword>
<evidence type="ECO:0000256" key="5">
    <source>
        <dbReference type="ARBA" id="ARBA00023049"/>
    </source>
</evidence>
<dbReference type="Gene3D" id="1.20.140.70">
    <property type="entry name" value="Oligopeptidase f, N-terminal domain"/>
    <property type="match status" value="1"/>
</dbReference>
<dbReference type="KEGG" id="abac:LuPra_03598"/>
<evidence type="ECO:0000313" key="9">
    <source>
        <dbReference type="EMBL" id="AMY10368.1"/>
    </source>
</evidence>
<dbReference type="Proteomes" id="UP000076079">
    <property type="component" value="Chromosome"/>
</dbReference>
<name>A0A143PQH7_LUTPR</name>
<dbReference type="RefSeq" id="WP_234800452.1">
    <property type="nucleotide sequence ID" value="NZ_CP015136.1"/>
</dbReference>
<evidence type="ECO:0000313" key="10">
    <source>
        <dbReference type="Proteomes" id="UP000076079"/>
    </source>
</evidence>
<dbReference type="EC" id="3.4.24.-" evidence="6"/>
<reference evidence="9 10" key="1">
    <citation type="journal article" date="2016" name="Genome Announc.">
        <title>First Complete Genome Sequence of a Subdivision 6 Acidobacterium Strain.</title>
        <authorList>
            <person name="Huang S."/>
            <person name="Vieira S."/>
            <person name="Bunk B."/>
            <person name="Riedel T."/>
            <person name="Sproer C."/>
            <person name="Overmann J."/>
        </authorList>
    </citation>
    <scope>NUCLEOTIDE SEQUENCE [LARGE SCALE GENOMIC DNA]</scope>
    <source>
        <strain evidence="10">DSM 100886 HEG_-6_39</strain>
    </source>
</reference>
<evidence type="ECO:0000256" key="4">
    <source>
        <dbReference type="ARBA" id="ARBA00022833"/>
    </source>
</evidence>
<dbReference type="GO" id="GO:0006518">
    <property type="term" value="P:peptide metabolic process"/>
    <property type="evidence" value="ECO:0007669"/>
    <property type="project" value="TreeGrafter"/>
</dbReference>
<evidence type="ECO:0000259" key="8">
    <source>
        <dbReference type="Pfam" id="PF08439"/>
    </source>
</evidence>
<keyword evidence="5 6" id="KW-0482">Metalloprotease</keyword>
<evidence type="ECO:0000256" key="2">
    <source>
        <dbReference type="ARBA" id="ARBA00022723"/>
    </source>
</evidence>
<dbReference type="PATRIC" id="fig|1813736.3.peg.3806"/>
<dbReference type="Pfam" id="PF01432">
    <property type="entry name" value="Peptidase_M3"/>
    <property type="match status" value="1"/>
</dbReference>
<organism evidence="9 10">
    <name type="scientific">Luteitalea pratensis</name>
    <dbReference type="NCBI Taxonomy" id="1855912"/>
    <lineage>
        <taxon>Bacteria</taxon>
        <taxon>Pseudomonadati</taxon>
        <taxon>Acidobacteriota</taxon>
        <taxon>Vicinamibacteria</taxon>
        <taxon>Vicinamibacterales</taxon>
        <taxon>Vicinamibacteraceae</taxon>
        <taxon>Luteitalea</taxon>
    </lineage>
</organism>
<dbReference type="InterPro" id="IPR004438">
    <property type="entry name" value="Peptidase_M3B"/>
</dbReference>
<reference evidence="10" key="2">
    <citation type="submission" date="2016-04" db="EMBL/GenBank/DDBJ databases">
        <title>First Complete Genome Sequence of a Subdivision 6 Acidobacterium.</title>
        <authorList>
            <person name="Huang S."/>
            <person name="Vieira S."/>
            <person name="Bunk B."/>
            <person name="Riedel T."/>
            <person name="Sproeer C."/>
            <person name="Overmann J."/>
        </authorList>
    </citation>
    <scope>NUCLEOTIDE SEQUENCE [LARGE SCALE GENOMIC DNA]</scope>
    <source>
        <strain evidence="10">DSM 100886 HEG_-6_39</strain>
    </source>
</reference>
<dbReference type="Gene3D" id="1.10.1370.20">
    <property type="entry name" value="Oligoendopeptidase f, C-terminal domain"/>
    <property type="match status" value="1"/>
</dbReference>
<dbReference type="PANTHER" id="PTHR11804:SF84">
    <property type="entry name" value="SACCHAROLYSIN"/>
    <property type="match status" value="1"/>
</dbReference>
<dbReference type="Pfam" id="PF08439">
    <property type="entry name" value="Peptidase_M3_N"/>
    <property type="match status" value="1"/>
</dbReference>
<dbReference type="NCBIfam" id="TIGR00181">
    <property type="entry name" value="pepF"/>
    <property type="match status" value="1"/>
</dbReference>
<accession>A0A143PQH7</accession>
<evidence type="ECO:0000256" key="3">
    <source>
        <dbReference type="ARBA" id="ARBA00022801"/>
    </source>
</evidence>
<dbReference type="SUPFAM" id="SSF55486">
    <property type="entry name" value="Metalloproteases ('zincins'), catalytic domain"/>
    <property type="match status" value="1"/>
</dbReference>
<evidence type="ECO:0000259" key="7">
    <source>
        <dbReference type="Pfam" id="PF01432"/>
    </source>
</evidence>
<evidence type="ECO:0000256" key="1">
    <source>
        <dbReference type="ARBA" id="ARBA00022670"/>
    </source>
</evidence>
<dbReference type="EMBL" id="CP015136">
    <property type="protein sequence ID" value="AMY10368.1"/>
    <property type="molecule type" value="Genomic_DNA"/>
</dbReference>
<proteinExistence type="inferred from homology"/>
<gene>
    <name evidence="9" type="primary">pepF1</name>
    <name evidence="9" type="ORF">LuPra_03598</name>
</gene>
<feature type="domain" description="Peptidase M3A/M3B catalytic" evidence="7">
    <location>
        <begin position="222"/>
        <end position="597"/>
    </location>
</feature>
<dbReference type="InterPro" id="IPR013647">
    <property type="entry name" value="OligopepF_N_dom"/>
</dbReference>
<dbReference type="PANTHER" id="PTHR11804">
    <property type="entry name" value="PROTEASE M3 THIMET OLIGOPEPTIDASE-RELATED"/>
    <property type="match status" value="1"/>
</dbReference>
<dbReference type="Gene3D" id="1.10.287.830">
    <property type="entry name" value="putative peptidase helix hairpin domain like"/>
    <property type="match status" value="1"/>
</dbReference>
<dbReference type="InterPro" id="IPR042088">
    <property type="entry name" value="OligoPept_F_C"/>
</dbReference>
<dbReference type="STRING" id="1855912.LuPra_03598"/>
<keyword evidence="2 6" id="KW-0479">Metal-binding</keyword>
<comment type="similarity">
    <text evidence="6">Belongs to the peptidase M3B family.</text>
</comment>
<evidence type="ECO:0000256" key="6">
    <source>
        <dbReference type="RuleBase" id="RU368091"/>
    </source>
</evidence>
<feature type="domain" description="Oligopeptidase F N-terminal" evidence="8">
    <location>
        <begin position="131"/>
        <end position="200"/>
    </location>
</feature>
<keyword evidence="1 6" id="KW-0645">Protease</keyword>
<dbReference type="GO" id="GO:0006508">
    <property type="term" value="P:proteolysis"/>
    <property type="evidence" value="ECO:0007669"/>
    <property type="project" value="UniProtKB-KW"/>
</dbReference>
<dbReference type="InterPro" id="IPR045090">
    <property type="entry name" value="Pept_M3A_M3B"/>
</dbReference>
<comment type="cofactor">
    <cofactor evidence="6">
        <name>Zn(2+)</name>
        <dbReference type="ChEBI" id="CHEBI:29105"/>
    </cofactor>
    <text evidence="6">Binds 1 zinc ion.</text>
</comment>
<protein>
    <recommendedName>
        <fullName evidence="6">Oligopeptidase F</fullName>
        <ecNumber evidence="6">3.4.24.-</ecNumber>
    </recommendedName>
</protein>
<dbReference type="GO" id="GO:0046872">
    <property type="term" value="F:metal ion binding"/>
    <property type="evidence" value="ECO:0007669"/>
    <property type="project" value="UniProtKB-UniRule"/>
</dbReference>
<dbReference type="GO" id="GO:0004222">
    <property type="term" value="F:metalloendopeptidase activity"/>
    <property type="evidence" value="ECO:0007669"/>
    <property type="project" value="UniProtKB-UniRule"/>
</dbReference>
<dbReference type="CDD" id="cd09608">
    <property type="entry name" value="M3B_PepF"/>
    <property type="match status" value="1"/>
</dbReference>
<keyword evidence="10" id="KW-1185">Reference proteome</keyword>
<dbReference type="AlphaFoldDB" id="A0A143PQH7"/>
<comment type="function">
    <text evidence="6">Has oligopeptidase activity and degrades a variety of small bioactive peptides.</text>
</comment>